<protein>
    <recommendedName>
        <fullName evidence="4">biotin carboxylase</fullName>
        <ecNumber evidence="4">6.3.4.14</ecNumber>
    </recommendedName>
</protein>
<evidence type="ECO:0000259" key="15">
    <source>
        <dbReference type="PROSITE" id="PS50979"/>
    </source>
</evidence>
<keyword evidence="6" id="KW-0436">Ligase</keyword>
<keyword evidence="5" id="KW-0444">Lipid biosynthesis</keyword>
<comment type="function">
    <text evidence="1">This protein is a component of the acetyl coenzyme A carboxylase complex; first, biotin carboxylase catalyzes the carboxylation of the carrier protein and then the transcarboxylase transfers the carboxyl group to form malonyl-CoA.</text>
</comment>
<dbReference type="OrthoDB" id="9807469at2"/>
<dbReference type="FunFam" id="3.40.50.20:FF:000010">
    <property type="entry name" value="Propionyl-CoA carboxylase subunit alpha"/>
    <property type="match status" value="1"/>
</dbReference>
<dbReference type="PROSITE" id="PS00866">
    <property type="entry name" value="CPSASE_1"/>
    <property type="match status" value="1"/>
</dbReference>
<evidence type="ECO:0000256" key="3">
    <source>
        <dbReference type="ARBA" id="ARBA00011750"/>
    </source>
</evidence>
<evidence type="ECO:0000256" key="5">
    <source>
        <dbReference type="ARBA" id="ARBA00022516"/>
    </source>
</evidence>
<comment type="subunit">
    <text evidence="3">Acetyl-CoA carboxylase is a heterohexamer of biotin carboxyl carrier protein, biotin carboxylase and the two subunits of carboxyl transferase in a 2:2 complex.</text>
</comment>
<dbReference type="FunFam" id="3.30.470.20:FF:000028">
    <property type="entry name" value="Methylcrotonoyl-CoA carboxylase subunit alpha, mitochondrial"/>
    <property type="match status" value="1"/>
</dbReference>
<dbReference type="PROSITE" id="PS00867">
    <property type="entry name" value="CPSASE_2"/>
    <property type="match status" value="1"/>
</dbReference>
<evidence type="ECO:0000256" key="2">
    <source>
        <dbReference type="ARBA" id="ARBA00004956"/>
    </source>
</evidence>
<evidence type="ECO:0000256" key="4">
    <source>
        <dbReference type="ARBA" id="ARBA00013263"/>
    </source>
</evidence>
<dbReference type="Pfam" id="PF02786">
    <property type="entry name" value="CPSase_L_D2"/>
    <property type="match status" value="1"/>
</dbReference>
<dbReference type="InterPro" id="IPR005479">
    <property type="entry name" value="CPAse_ATP-bd"/>
</dbReference>
<keyword evidence="10" id="KW-0275">Fatty acid biosynthesis</keyword>
<dbReference type="InterPro" id="IPR016185">
    <property type="entry name" value="PreATP-grasp_dom_sf"/>
</dbReference>
<sequence>MQKLLIANRGEIARRIMKTCRENGILTVAVYSDADKDLPFVQEADESVRIGPPPVAQSYLNAEAIVDAARQTGADAIHPGYGLLSENADFARRVQDAGITFVGPDADVIAAMGDKVTARRRMAEAGVPIVPGTDGVKDVEQAVREAEAFGYPVMLKASAGGGGIGMQVLDSEEALIQAFPALQGRAKAYFGDGSLFLEKFIAHPRHVEVQVMADQYGNVIHLLERECSVQRRNQKVIEECPSPSIQQETREALWQAAVKAAQAVGYSGAGTVEFLVDAKEEVYFLEMNTRLQVEHPVTEMVTGLDLVHMQLKVAQGEKLTIEQDDVRIQGHAIEYRVYAEDPDRFLPSPGKLNRFVPPVMEGVRVDAGVTEGSQITPFYDPMIAKCIIHGDDRQTALKRSKEALATFEIEGIKHNLPLFTRVLDHPDFVAGHYDTALLTKMNNHAGKGLEK</sequence>
<comment type="catalytic activity">
    <reaction evidence="12">
        <text>N(6)-biotinyl-L-lysyl-[protein] + hydrogencarbonate + ATP = N(6)-carboxybiotinyl-L-lysyl-[protein] + ADP + phosphate + H(+)</text>
        <dbReference type="Rhea" id="RHEA:13501"/>
        <dbReference type="Rhea" id="RHEA-COMP:10505"/>
        <dbReference type="Rhea" id="RHEA-COMP:10506"/>
        <dbReference type="ChEBI" id="CHEBI:15378"/>
        <dbReference type="ChEBI" id="CHEBI:17544"/>
        <dbReference type="ChEBI" id="CHEBI:30616"/>
        <dbReference type="ChEBI" id="CHEBI:43474"/>
        <dbReference type="ChEBI" id="CHEBI:83144"/>
        <dbReference type="ChEBI" id="CHEBI:83145"/>
        <dbReference type="ChEBI" id="CHEBI:456216"/>
        <dbReference type="EC" id="6.3.4.14"/>
    </reaction>
</comment>
<dbReference type="EMBL" id="FPAA01000003">
    <property type="protein sequence ID" value="SFS49760.1"/>
    <property type="molecule type" value="Genomic_DNA"/>
</dbReference>
<name>A0A1I6QBT9_9BACL</name>
<evidence type="ECO:0000256" key="12">
    <source>
        <dbReference type="ARBA" id="ARBA00048600"/>
    </source>
</evidence>
<dbReference type="SUPFAM" id="SSF52440">
    <property type="entry name" value="PreATP-grasp domain"/>
    <property type="match status" value="1"/>
</dbReference>
<evidence type="ECO:0000256" key="9">
    <source>
        <dbReference type="ARBA" id="ARBA00022840"/>
    </source>
</evidence>
<dbReference type="AlphaFoldDB" id="A0A1I6QBT9"/>
<keyword evidence="7 13" id="KW-0547">Nucleotide-binding</keyword>
<evidence type="ECO:0000256" key="11">
    <source>
        <dbReference type="ARBA" id="ARBA00023267"/>
    </source>
</evidence>
<dbReference type="PANTHER" id="PTHR18866:SF33">
    <property type="entry name" value="METHYLCROTONOYL-COA CARBOXYLASE SUBUNIT ALPHA, MITOCHONDRIAL-RELATED"/>
    <property type="match status" value="1"/>
</dbReference>
<evidence type="ECO:0000256" key="6">
    <source>
        <dbReference type="ARBA" id="ARBA00022598"/>
    </source>
</evidence>
<dbReference type="PROSITE" id="PS50975">
    <property type="entry name" value="ATP_GRASP"/>
    <property type="match status" value="1"/>
</dbReference>
<dbReference type="RefSeq" id="WP_091834563.1">
    <property type="nucleotide sequence ID" value="NZ_FPAA01000003.1"/>
</dbReference>
<dbReference type="SUPFAM" id="SSF56059">
    <property type="entry name" value="Glutathione synthetase ATP-binding domain-like"/>
    <property type="match status" value="1"/>
</dbReference>
<dbReference type="PANTHER" id="PTHR18866">
    <property type="entry name" value="CARBOXYLASE:PYRUVATE/ACETYL-COA/PROPIONYL-COA CARBOXYLASE"/>
    <property type="match status" value="1"/>
</dbReference>
<dbReference type="InterPro" id="IPR005481">
    <property type="entry name" value="BC-like_N"/>
</dbReference>
<dbReference type="Proteomes" id="UP000198660">
    <property type="component" value="Unassembled WGS sequence"/>
</dbReference>
<dbReference type="GO" id="GO:0046872">
    <property type="term" value="F:metal ion binding"/>
    <property type="evidence" value="ECO:0007669"/>
    <property type="project" value="InterPro"/>
</dbReference>
<dbReference type="GO" id="GO:0005524">
    <property type="term" value="F:ATP binding"/>
    <property type="evidence" value="ECO:0007669"/>
    <property type="project" value="UniProtKB-UniRule"/>
</dbReference>
<evidence type="ECO:0000313" key="17">
    <source>
        <dbReference type="Proteomes" id="UP000198660"/>
    </source>
</evidence>
<dbReference type="FunFam" id="3.30.1490.20:FF:000003">
    <property type="entry name" value="acetyl-CoA carboxylase isoform X1"/>
    <property type="match status" value="1"/>
</dbReference>
<keyword evidence="11" id="KW-0092">Biotin</keyword>
<dbReference type="SMART" id="SM00878">
    <property type="entry name" value="Biotin_carb_C"/>
    <property type="match status" value="1"/>
</dbReference>
<dbReference type="Pfam" id="PF00289">
    <property type="entry name" value="Biotin_carb_N"/>
    <property type="match status" value="1"/>
</dbReference>
<proteinExistence type="predicted"/>
<feature type="domain" description="ATP-grasp" evidence="14">
    <location>
        <begin position="119"/>
        <end position="315"/>
    </location>
</feature>
<dbReference type="SUPFAM" id="SSF51246">
    <property type="entry name" value="Rudiment single hybrid motif"/>
    <property type="match status" value="1"/>
</dbReference>
<gene>
    <name evidence="16" type="ORF">SAMN05444972_10324</name>
</gene>
<evidence type="ECO:0000256" key="8">
    <source>
        <dbReference type="ARBA" id="ARBA00022832"/>
    </source>
</evidence>
<dbReference type="NCBIfam" id="NF006367">
    <property type="entry name" value="PRK08591.1"/>
    <property type="match status" value="1"/>
</dbReference>
<keyword evidence="8" id="KW-0276">Fatty acid metabolism</keyword>
<evidence type="ECO:0000259" key="14">
    <source>
        <dbReference type="PROSITE" id="PS50975"/>
    </source>
</evidence>
<evidence type="ECO:0000256" key="7">
    <source>
        <dbReference type="ARBA" id="ARBA00022741"/>
    </source>
</evidence>
<dbReference type="GO" id="GO:0006633">
    <property type="term" value="P:fatty acid biosynthetic process"/>
    <property type="evidence" value="ECO:0007669"/>
    <property type="project" value="UniProtKB-KW"/>
</dbReference>
<dbReference type="PROSITE" id="PS50979">
    <property type="entry name" value="BC"/>
    <property type="match status" value="1"/>
</dbReference>
<evidence type="ECO:0000313" key="16">
    <source>
        <dbReference type="EMBL" id="SFS49760.1"/>
    </source>
</evidence>
<dbReference type="GO" id="GO:0004075">
    <property type="term" value="F:biotin carboxylase activity"/>
    <property type="evidence" value="ECO:0007669"/>
    <property type="project" value="UniProtKB-EC"/>
</dbReference>
<dbReference type="Pfam" id="PF02785">
    <property type="entry name" value="Biotin_carb_C"/>
    <property type="match status" value="1"/>
</dbReference>
<organism evidence="16 17">
    <name type="scientific">Marininema halotolerans</name>
    <dbReference type="NCBI Taxonomy" id="1155944"/>
    <lineage>
        <taxon>Bacteria</taxon>
        <taxon>Bacillati</taxon>
        <taxon>Bacillota</taxon>
        <taxon>Bacilli</taxon>
        <taxon>Bacillales</taxon>
        <taxon>Thermoactinomycetaceae</taxon>
        <taxon>Marininema</taxon>
    </lineage>
</organism>
<comment type="pathway">
    <text evidence="2">Lipid metabolism; malonyl-CoA biosynthesis; malonyl-CoA from acetyl-CoA: step 1/1.</text>
</comment>
<keyword evidence="9 13" id="KW-0067">ATP-binding</keyword>
<dbReference type="EC" id="6.3.4.14" evidence="4"/>
<evidence type="ECO:0000256" key="13">
    <source>
        <dbReference type="PROSITE-ProRule" id="PRU00409"/>
    </source>
</evidence>
<evidence type="ECO:0000256" key="10">
    <source>
        <dbReference type="ARBA" id="ARBA00023160"/>
    </source>
</evidence>
<dbReference type="InterPro" id="IPR011764">
    <property type="entry name" value="Biotin_carboxylation_dom"/>
</dbReference>
<feature type="domain" description="Biotin carboxylation" evidence="15">
    <location>
        <begin position="1"/>
        <end position="443"/>
    </location>
</feature>
<dbReference type="Gene3D" id="3.30.470.20">
    <property type="entry name" value="ATP-grasp fold, B domain"/>
    <property type="match status" value="1"/>
</dbReference>
<evidence type="ECO:0000256" key="1">
    <source>
        <dbReference type="ARBA" id="ARBA00003761"/>
    </source>
</evidence>
<reference evidence="17" key="1">
    <citation type="submission" date="2016-10" db="EMBL/GenBank/DDBJ databases">
        <authorList>
            <person name="Varghese N."/>
            <person name="Submissions S."/>
        </authorList>
    </citation>
    <scope>NUCLEOTIDE SEQUENCE [LARGE SCALE GENOMIC DNA]</scope>
    <source>
        <strain evidence="17">DSM 45789</strain>
    </source>
</reference>
<accession>A0A1I6QBT9</accession>
<dbReference type="InterPro" id="IPR011761">
    <property type="entry name" value="ATP-grasp"/>
</dbReference>
<dbReference type="InterPro" id="IPR011054">
    <property type="entry name" value="Rudment_hybrid_motif"/>
</dbReference>
<dbReference type="InterPro" id="IPR005482">
    <property type="entry name" value="Biotin_COase_C"/>
</dbReference>
<keyword evidence="17" id="KW-1185">Reference proteome</keyword>
<dbReference type="InterPro" id="IPR050856">
    <property type="entry name" value="Biotin_carboxylase_complex"/>
</dbReference>
<keyword evidence="10" id="KW-0443">Lipid metabolism</keyword>